<dbReference type="EMBL" id="AC148289">
    <property type="protein sequence ID" value="ABN05682.1"/>
    <property type="molecule type" value="Genomic_DNA"/>
</dbReference>
<evidence type="ECO:0000313" key="1">
    <source>
        <dbReference type="EMBL" id="ABN05682.1"/>
    </source>
</evidence>
<gene>
    <name evidence="1" type="ORF">MtrDRAFT_AC148289g31v2</name>
</gene>
<reference evidence="1" key="2">
    <citation type="submission" date="2007-03" db="EMBL/GenBank/DDBJ databases">
        <authorList>
            <consortium name="The International Medicago Genome Annotation Group"/>
        </authorList>
    </citation>
    <scope>NUCLEOTIDE SEQUENCE</scope>
</reference>
<proteinExistence type="predicted"/>
<accession>A2Q165</accession>
<reference evidence="1" key="1">
    <citation type="submission" date="2004-05" db="EMBL/GenBank/DDBJ databases">
        <authorList>
            <person name="Town C.D."/>
        </authorList>
    </citation>
    <scope>NUCLEOTIDE SEQUENCE</scope>
</reference>
<organism evidence="1">
    <name type="scientific">Medicago truncatula</name>
    <name type="common">Barrel medic</name>
    <name type="synonym">Medicago tribuloides</name>
    <dbReference type="NCBI Taxonomy" id="3880"/>
    <lineage>
        <taxon>Eukaryota</taxon>
        <taxon>Viridiplantae</taxon>
        <taxon>Streptophyta</taxon>
        <taxon>Embryophyta</taxon>
        <taxon>Tracheophyta</taxon>
        <taxon>Spermatophyta</taxon>
        <taxon>Magnoliopsida</taxon>
        <taxon>eudicotyledons</taxon>
        <taxon>Gunneridae</taxon>
        <taxon>Pentapetalae</taxon>
        <taxon>rosids</taxon>
        <taxon>fabids</taxon>
        <taxon>Fabales</taxon>
        <taxon>Fabaceae</taxon>
        <taxon>Papilionoideae</taxon>
        <taxon>50 kb inversion clade</taxon>
        <taxon>NPAAA clade</taxon>
        <taxon>Hologalegina</taxon>
        <taxon>IRL clade</taxon>
        <taxon>Trifolieae</taxon>
        <taxon>Medicago</taxon>
    </lineage>
</organism>
<name>A2Q165_MEDTR</name>
<dbReference type="AlphaFoldDB" id="A2Q165"/>
<sequence length="51" mass="5871">MRVSFVRNQSSMMTQGFTAVVVSKSKTKSLKQNQRIHLFRVSPHKKIPNLV</sequence>
<protein>
    <submittedName>
        <fullName evidence="1">Uncharacterized protein</fullName>
    </submittedName>
</protein>